<organism evidence="1 2">
    <name type="scientific">Campylobacter hyointestinalis subsp. hyointestinalis</name>
    <dbReference type="NCBI Taxonomy" id="91352"/>
    <lineage>
        <taxon>Bacteria</taxon>
        <taxon>Pseudomonadati</taxon>
        <taxon>Campylobacterota</taxon>
        <taxon>Epsilonproteobacteria</taxon>
        <taxon>Campylobacterales</taxon>
        <taxon>Campylobacteraceae</taxon>
        <taxon>Campylobacter</taxon>
    </lineage>
</organism>
<dbReference type="Proteomes" id="UP000239685">
    <property type="component" value="Unassembled WGS sequence"/>
</dbReference>
<proteinExistence type="predicted"/>
<dbReference type="AlphaFoldDB" id="A0A855ND91"/>
<protein>
    <submittedName>
        <fullName evidence="1">Uncharacterized protein</fullName>
    </submittedName>
</protein>
<dbReference type="SUPFAM" id="SSF160387">
    <property type="entry name" value="NosL/MerB-like"/>
    <property type="match status" value="1"/>
</dbReference>
<gene>
    <name evidence="1" type="ORF">CDQ78_01115</name>
</gene>
<evidence type="ECO:0000313" key="2">
    <source>
        <dbReference type="Proteomes" id="UP000239685"/>
    </source>
</evidence>
<sequence length="169" mass="19327">MIKQIFATVLLVGVLTLLIIGADIKEGNIISKSGNIKKEPLEIVLGKYLCKESNTLITDLYNTAQAVMPNGDTYFFNDIANVFIWLMRQENRDDIIVWVYSQDTQKYILAKSAWYSRDEITPMGYGFGAYEFHLYGKSDHYYDEILLCAARGETLINPLINILITENRI</sequence>
<accession>A0A855ND91</accession>
<dbReference type="EMBL" id="NIQP01000001">
    <property type="protein sequence ID" value="PPB73000.1"/>
    <property type="molecule type" value="Genomic_DNA"/>
</dbReference>
<reference evidence="1 2" key="1">
    <citation type="submission" date="2017-06" db="EMBL/GenBank/DDBJ databases">
        <title>Updating the genomic taxonomy and epidemiology of Campylobacter hyointestinalis; discovery in New Zealand farmed ruminants.</title>
        <authorList>
            <person name="Wilkinson D.A."/>
            <person name="Fayaz A."/>
            <person name="Biggs P.J."/>
            <person name="Midwinter A.C."/>
        </authorList>
    </citation>
    <scope>NUCLEOTIDE SEQUENCE [LARGE SCALE GENOMIC DNA]</scope>
    <source>
        <strain evidence="1 2">S1614a</strain>
    </source>
</reference>
<comment type="caution">
    <text evidence="1">The sequence shown here is derived from an EMBL/GenBank/DDBJ whole genome shotgun (WGS) entry which is preliminary data.</text>
</comment>
<dbReference type="RefSeq" id="WP_104063978.1">
    <property type="nucleotide sequence ID" value="NZ_NIQH01000001.1"/>
</dbReference>
<evidence type="ECO:0000313" key="1">
    <source>
        <dbReference type="EMBL" id="PPB73000.1"/>
    </source>
</evidence>
<name>A0A855ND91_CAMHY</name>